<accession>A0A8C3CTM3</accession>
<dbReference type="InterPro" id="IPR023214">
    <property type="entry name" value="HAD_sf"/>
</dbReference>
<dbReference type="GO" id="GO:0031210">
    <property type="term" value="F:phosphatidylcholine binding"/>
    <property type="evidence" value="ECO:0007669"/>
    <property type="project" value="TreeGrafter"/>
</dbReference>
<comment type="similarity">
    <text evidence="2">Belongs to the PtdIns transfer protein family. PI transfer class IIA subfamily.</text>
</comment>
<evidence type="ECO:0000256" key="2">
    <source>
        <dbReference type="ARBA" id="ARBA00010316"/>
    </source>
</evidence>
<dbReference type="Ensembl" id="ENSCMMT00000026207.1">
    <property type="protein sequence ID" value="ENSCMMP00000023934.1"/>
    <property type="gene ID" value="ENSCMMG00000014838.1"/>
</dbReference>
<comment type="subcellular location">
    <subcellularLocation>
        <location evidence="1">Endomembrane system</location>
        <topology evidence="1">Peripheral membrane protein</topology>
    </subcellularLocation>
</comment>
<dbReference type="Pfam" id="PF24694">
    <property type="entry name" value="LNS2_PITM1-3"/>
    <property type="match status" value="1"/>
</dbReference>
<dbReference type="SMART" id="SM00775">
    <property type="entry name" value="LNS2"/>
    <property type="match status" value="1"/>
</dbReference>
<evidence type="ECO:0000256" key="4">
    <source>
        <dbReference type="ARBA" id="ARBA00022553"/>
    </source>
</evidence>
<organism evidence="8 9">
    <name type="scientific">Cairina moschata</name>
    <name type="common">Muscovy duck</name>
    <dbReference type="NCBI Taxonomy" id="8855"/>
    <lineage>
        <taxon>Eukaryota</taxon>
        <taxon>Metazoa</taxon>
        <taxon>Chordata</taxon>
        <taxon>Craniata</taxon>
        <taxon>Vertebrata</taxon>
        <taxon>Euteleostomi</taxon>
        <taxon>Archelosauria</taxon>
        <taxon>Archosauria</taxon>
        <taxon>Dinosauria</taxon>
        <taxon>Saurischia</taxon>
        <taxon>Theropoda</taxon>
        <taxon>Coelurosauria</taxon>
        <taxon>Aves</taxon>
        <taxon>Neognathae</taxon>
        <taxon>Galloanserae</taxon>
        <taxon>Anseriformes</taxon>
        <taxon>Anatidae</taxon>
        <taxon>Anatinae</taxon>
        <taxon>Cairina</taxon>
    </lineage>
</organism>
<dbReference type="GO" id="GO:0012505">
    <property type="term" value="C:endomembrane system"/>
    <property type="evidence" value="ECO:0007669"/>
    <property type="project" value="UniProtKB-SubCell"/>
</dbReference>
<evidence type="ECO:0000313" key="8">
    <source>
        <dbReference type="Ensembl" id="ENSCMMP00000023934.1"/>
    </source>
</evidence>
<dbReference type="GO" id="GO:0035091">
    <property type="term" value="F:phosphatidylinositol binding"/>
    <property type="evidence" value="ECO:0007669"/>
    <property type="project" value="TreeGrafter"/>
</dbReference>
<dbReference type="GO" id="GO:0005737">
    <property type="term" value="C:cytoplasm"/>
    <property type="evidence" value="ECO:0007669"/>
    <property type="project" value="TreeGrafter"/>
</dbReference>
<dbReference type="InterPro" id="IPR004177">
    <property type="entry name" value="DDHD_dom"/>
</dbReference>
<dbReference type="GO" id="GO:0008525">
    <property type="term" value="F:phosphatidylcholine transporter activity"/>
    <property type="evidence" value="ECO:0007669"/>
    <property type="project" value="TreeGrafter"/>
</dbReference>
<dbReference type="Pfam" id="PF02121">
    <property type="entry name" value="IP_trans"/>
    <property type="match status" value="1"/>
</dbReference>
<dbReference type="SUPFAM" id="SSF56784">
    <property type="entry name" value="HAD-like"/>
    <property type="match status" value="1"/>
</dbReference>
<reference evidence="8" key="3">
    <citation type="submission" date="2025-09" db="UniProtKB">
        <authorList>
            <consortium name="Ensembl"/>
        </authorList>
    </citation>
    <scope>IDENTIFICATION</scope>
</reference>
<dbReference type="Pfam" id="PF02862">
    <property type="entry name" value="DDHD"/>
    <property type="match status" value="1"/>
</dbReference>
<sequence length="1333" mass="148964">MLIKEYRIPLPMSVEEYRIAQLYMIQKKSREETCGEGSGVEILENRPYMDGPGGNGQYTHKVYHIGMHIPSWFRSILPKAALRVEEESWNAYPYTRTRYTCPFVEKFSIDIETYYKTDPGEHANVFNLSPAEKRQTILDPIDIVKDPIPPHEYKAEEDPKLYKSVKTKRGPLSEDWIQEYKNNPGKYPIMCAYKLCKVEFRYWGMQSKIERFIHDVGLRKVMVRAHRQAWCWQDEWYGLTIEDIRQLEKEAQLMLAQKMAQFCSENDTEQHGVKDTPGEKDVEVDTVSPVDTEDAAGNSETASGRSLTKQWSTSSKSSRSSKRGASPSRHSISEWRMQSIARDSDDSSDDEYFDAHEDLSDNEEMFPKEITKWSSNDLMDKIETPECDDVQGDLYHETSAEYHVGSSVERLSIIEDESVQPLMQPSKIHVLLLVLHGGNILDSGSGDQSSKQGDVNTITTVFDTVMRVHYPAALGHIAIRLVPCPAICSEAFSLVSSLSPYSYDEGCLSNSQDHIPLAALPLLATSSPQYQEAVATVIVRANQAYSEFIRSQEGMSFNGQVCLVGDCVGGILGFDALCYSNQTVSESQNSSRRGSVVSVQDTDLLSPGITVNNTYCSSGSNLEASRHLSRSNIDIPRSNGEDPKKQLPRKRSDSSTYELDTIKQHQAFLSSLHSSVLRNDPGSRRSSSSTMLDGGNIGKFEFEITDFFLFGSPLGLVLALRKTVIPALDIFQLRPACQQVYNLFHPADPSASRLEPLLERKFYLLPPFNIPRYQRFPLGDGNSAVLADVVQSHGAVFMESASLSTPISAPQFRGFRRASEISIASQVSGMADSYTASNIANSKCFTPSNTSARHHTAVSAPCTEPPHSGSEPRSFCPSLPGLPGVRVAAKWWGTKRIDYALYCPDALTAFPTVALPHLFHASYWESTDVVSFLLRQVMRHENSSVLELDGKEVSVFTPSKPREKWLRKRTHVKLRNVAANHRINDTIANEDGPQTLTGRFMYGPLDMVTLTGEKVDIHIMTQPPSGEWVYFDTEISNSSGRISYVIPENRRLGIGVYPVKMVVRGDHTYADSYITVLPKGTEFVVFSIDGSFAASVSIMGSDPKVRAGAVDVVRHWQDLGYLIIYVTGRPDMQKQRVVAWLAQHNFPHGIVSFCDGLVHDPLRHKANFLKSLITDLHMRIHAAYGSTKDISVYSSISLPPTHIYIVGRPTKKLQSQCQFITEGYAAHLAQLEYNHRSRPAKNTTRMALRKGSFGLPSQTEFLRKRNHLLRTISSQPSAAGGSSAGHRPERTQSQSDSDKERDRERSQRSMSIATGCWGRSAASRLESGLLGQK</sequence>
<name>A0A8C3CTM3_CAIMO</name>
<dbReference type="PRINTS" id="PR00391">
    <property type="entry name" value="PITRANSFER"/>
</dbReference>
<evidence type="ECO:0000256" key="3">
    <source>
        <dbReference type="ARBA" id="ARBA00022481"/>
    </source>
</evidence>
<evidence type="ECO:0000256" key="5">
    <source>
        <dbReference type="ARBA" id="ARBA00022837"/>
    </source>
</evidence>
<dbReference type="FunFam" id="3.40.50.1000:FF:000173">
    <property type="entry name" value="Membrane-associated phosphatidylinositol transfer protein 2"/>
    <property type="match status" value="1"/>
</dbReference>
<feature type="region of interest" description="Disordered" evidence="6">
    <location>
        <begin position="1274"/>
        <end position="1315"/>
    </location>
</feature>
<dbReference type="GO" id="GO:0046872">
    <property type="term" value="F:metal ion binding"/>
    <property type="evidence" value="ECO:0007669"/>
    <property type="project" value="InterPro"/>
</dbReference>
<keyword evidence="9" id="KW-1185">Reference proteome</keyword>
<feature type="compositionally biased region" description="Basic and acidic residues" evidence="6">
    <location>
        <begin position="1286"/>
        <end position="1307"/>
    </location>
</feature>
<feature type="domain" description="DDHD" evidence="7">
    <location>
        <begin position="700"/>
        <end position="939"/>
    </location>
</feature>
<keyword evidence="4" id="KW-0597">Phosphoprotein</keyword>
<dbReference type="InterPro" id="IPR001666">
    <property type="entry name" value="PI_transfer"/>
</dbReference>
<reference evidence="8" key="1">
    <citation type="submission" date="2018-09" db="EMBL/GenBank/DDBJ databases">
        <title>Common duck and Muscovy duck high density SNP chip.</title>
        <authorList>
            <person name="Vignal A."/>
            <person name="Thebault N."/>
            <person name="Warren W.C."/>
        </authorList>
    </citation>
    <scope>NUCLEOTIDE SEQUENCE [LARGE SCALE GENOMIC DNA]</scope>
</reference>
<dbReference type="FunFam" id="3.30.530.20:FF:000001">
    <property type="entry name" value="Phosphatidylinositol transfer protein membrane associated 2"/>
    <property type="match status" value="1"/>
</dbReference>
<dbReference type="InterPro" id="IPR023393">
    <property type="entry name" value="START-like_dom_sf"/>
</dbReference>
<evidence type="ECO:0000256" key="1">
    <source>
        <dbReference type="ARBA" id="ARBA00004184"/>
    </source>
</evidence>
<dbReference type="SMART" id="SM01127">
    <property type="entry name" value="DDHD"/>
    <property type="match status" value="1"/>
</dbReference>
<feature type="region of interest" description="Disordered" evidence="6">
    <location>
        <begin position="266"/>
        <end position="364"/>
    </location>
</feature>
<keyword evidence="3" id="KW-0488">Methylation</keyword>
<dbReference type="Gene3D" id="3.30.530.20">
    <property type="match status" value="1"/>
</dbReference>
<dbReference type="InterPro" id="IPR031315">
    <property type="entry name" value="LNS2/PITP"/>
</dbReference>
<feature type="compositionally biased region" description="Basic and acidic residues" evidence="6">
    <location>
        <begin position="639"/>
        <end position="653"/>
    </location>
</feature>
<dbReference type="GO" id="GO:0008526">
    <property type="term" value="F:phosphatidylinositol transfer activity"/>
    <property type="evidence" value="ECO:0007669"/>
    <property type="project" value="TreeGrafter"/>
</dbReference>
<dbReference type="InterPro" id="IPR036412">
    <property type="entry name" value="HAD-like_sf"/>
</dbReference>
<dbReference type="PANTHER" id="PTHR10658:SF41">
    <property type="entry name" value="MEMBRANE-ASSOCIATED PHOSPHATIDYLINOSITOL TRANSFER PROTEIN 2"/>
    <property type="match status" value="1"/>
</dbReference>
<evidence type="ECO:0000313" key="9">
    <source>
        <dbReference type="Proteomes" id="UP000694556"/>
    </source>
</evidence>
<evidence type="ECO:0000256" key="6">
    <source>
        <dbReference type="SAM" id="MobiDB-lite"/>
    </source>
</evidence>
<reference evidence="8" key="2">
    <citation type="submission" date="2025-08" db="UniProtKB">
        <authorList>
            <consortium name="Ensembl"/>
        </authorList>
    </citation>
    <scope>IDENTIFICATION</scope>
</reference>
<feature type="compositionally biased region" description="Basic and acidic residues" evidence="6">
    <location>
        <begin position="268"/>
        <end position="283"/>
    </location>
</feature>
<dbReference type="Pfam" id="PF24695">
    <property type="entry name" value="PITM1-3"/>
    <property type="match status" value="1"/>
</dbReference>
<evidence type="ECO:0000259" key="7">
    <source>
        <dbReference type="PROSITE" id="PS51043"/>
    </source>
</evidence>
<dbReference type="Gene3D" id="3.40.50.1000">
    <property type="entry name" value="HAD superfamily/HAD-like"/>
    <property type="match status" value="1"/>
</dbReference>
<protein>
    <submittedName>
        <fullName evidence="8">Phosphatidylinositol transfer protein membrane associated 2</fullName>
    </submittedName>
</protein>
<feature type="compositionally biased region" description="Basic and acidic residues" evidence="6">
    <location>
        <begin position="353"/>
        <end position="364"/>
    </location>
</feature>
<dbReference type="SUPFAM" id="SSF55961">
    <property type="entry name" value="Bet v1-like"/>
    <property type="match status" value="1"/>
</dbReference>
<keyword evidence="5" id="KW-0106">Calcium</keyword>
<dbReference type="InterPro" id="IPR055261">
    <property type="entry name" value="PI_transfer_N"/>
</dbReference>
<dbReference type="PANTHER" id="PTHR10658">
    <property type="entry name" value="PHOSPHATIDYLINOSITOL TRANSFER PROTEIN"/>
    <property type="match status" value="1"/>
</dbReference>
<dbReference type="PROSITE" id="PS51043">
    <property type="entry name" value="DDHD"/>
    <property type="match status" value="1"/>
</dbReference>
<dbReference type="Proteomes" id="UP000694556">
    <property type="component" value="Chromosome 16"/>
</dbReference>
<proteinExistence type="inferred from homology"/>
<feature type="compositionally biased region" description="Low complexity" evidence="6">
    <location>
        <begin position="306"/>
        <end position="329"/>
    </location>
</feature>
<dbReference type="CDD" id="cd08889">
    <property type="entry name" value="SRPBCC_PITPNM1-2_like"/>
    <property type="match status" value="1"/>
</dbReference>
<feature type="region of interest" description="Disordered" evidence="6">
    <location>
        <begin position="621"/>
        <end position="656"/>
    </location>
</feature>